<reference evidence="2" key="1">
    <citation type="submission" date="2005-10" db="EMBL/GenBank/DDBJ databases">
        <title>Complete sequence of Pelobacter carbinolicus DSM 2380.</title>
        <authorList>
            <person name="Copeland A."/>
            <person name="Lucas S."/>
            <person name="Lapidus A."/>
            <person name="Barry K."/>
            <person name="Detter J.C."/>
            <person name="Glavina T."/>
            <person name="Hammon N."/>
            <person name="Israni S."/>
            <person name="Pitluck S."/>
            <person name="Chertkov O."/>
            <person name="Schmutz J."/>
            <person name="Larimer F."/>
            <person name="Land M."/>
            <person name="Kyrpides N."/>
            <person name="Ivanova N."/>
            <person name="Richardson P."/>
        </authorList>
    </citation>
    <scope>NUCLEOTIDE SEQUENCE [LARGE SCALE GENOMIC DNA]</scope>
    <source>
        <strain evidence="2">DSM 2380 / NBRC 103641 / GraBd1</strain>
    </source>
</reference>
<evidence type="ECO:0000313" key="2">
    <source>
        <dbReference type="Proteomes" id="UP000002534"/>
    </source>
</evidence>
<dbReference type="KEGG" id="pca:Pcar_3298"/>
<dbReference type="AlphaFoldDB" id="Q0C6M0"/>
<reference evidence="1 2" key="2">
    <citation type="journal article" date="2012" name="BMC Genomics">
        <title>The genome of Pelobacter carbinolicus reveals surprising metabolic capabilities and physiological features.</title>
        <authorList>
            <person name="Aklujkar M."/>
            <person name="Haveman S.A."/>
            <person name="Didonato R.Jr."/>
            <person name="Chertkov O."/>
            <person name="Han C.S."/>
            <person name="Land M.L."/>
            <person name="Brown P."/>
            <person name="Lovley D.R."/>
        </authorList>
    </citation>
    <scope>NUCLEOTIDE SEQUENCE [LARGE SCALE GENOMIC DNA]</scope>
    <source>
        <strain evidence="2">DSM 2380 / NBRC 103641 / GraBd1</strain>
    </source>
</reference>
<dbReference type="HOGENOM" id="CLU_2438164_0_0_7"/>
<sequence length="90" mass="10444">MLHGALPPTSPKCTWPQNSENQKIFKMAQTMLKQRKSTEKCYLCSGKRYDQGKISDRSEWGGNNRITRNYGAFLLPQITIFNFTYYNVTT</sequence>
<accession>Q0C6M0</accession>
<keyword evidence="2" id="KW-1185">Reference proteome</keyword>
<organism evidence="1 2">
    <name type="scientific">Syntrophotalea carbinolica (strain DSM 2380 / NBRC 103641 / GraBd1)</name>
    <name type="common">Pelobacter carbinolicus</name>
    <dbReference type="NCBI Taxonomy" id="338963"/>
    <lineage>
        <taxon>Bacteria</taxon>
        <taxon>Pseudomonadati</taxon>
        <taxon>Thermodesulfobacteriota</taxon>
        <taxon>Desulfuromonadia</taxon>
        <taxon>Desulfuromonadales</taxon>
        <taxon>Syntrophotaleaceae</taxon>
        <taxon>Syntrophotalea</taxon>
    </lineage>
</organism>
<dbReference type="Proteomes" id="UP000002534">
    <property type="component" value="Chromosome"/>
</dbReference>
<evidence type="ECO:0000313" key="1">
    <source>
        <dbReference type="EMBL" id="ABI81917.1"/>
    </source>
</evidence>
<protein>
    <submittedName>
        <fullName evidence="1">Uncharacterized protein</fullName>
    </submittedName>
</protein>
<gene>
    <name evidence="1" type="ordered locus">Pcar_3298</name>
</gene>
<name>Q0C6M0_SYNC1</name>
<dbReference type="EMBL" id="CP000142">
    <property type="protein sequence ID" value="ABI81917.1"/>
    <property type="molecule type" value="Genomic_DNA"/>
</dbReference>
<proteinExistence type="predicted"/>